<dbReference type="InterPro" id="IPR046496">
    <property type="entry name" value="DUF6589"/>
</dbReference>
<feature type="compositionally biased region" description="Acidic residues" evidence="1">
    <location>
        <begin position="110"/>
        <end position="120"/>
    </location>
</feature>
<dbReference type="AlphaFoldDB" id="A0A6S7I2P4"/>
<evidence type="ECO:0000313" key="3">
    <source>
        <dbReference type="Proteomes" id="UP001152795"/>
    </source>
</evidence>
<organism evidence="2 3">
    <name type="scientific">Paramuricea clavata</name>
    <name type="common">Red gorgonian</name>
    <name type="synonym">Violescent sea-whip</name>
    <dbReference type="NCBI Taxonomy" id="317549"/>
    <lineage>
        <taxon>Eukaryota</taxon>
        <taxon>Metazoa</taxon>
        <taxon>Cnidaria</taxon>
        <taxon>Anthozoa</taxon>
        <taxon>Octocorallia</taxon>
        <taxon>Malacalcyonacea</taxon>
        <taxon>Plexauridae</taxon>
        <taxon>Paramuricea</taxon>
    </lineage>
</organism>
<dbReference type="OrthoDB" id="5986047at2759"/>
<proteinExistence type="predicted"/>
<feature type="region of interest" description="Disordered" evidence="1">
    <location>
        <begin position="101"/>
        <end position="125"/>
    </location>
</feature>
<accession>A0A6S7I2P4</accession>
<feature type="compositionally biased region" description="Acidic residues" evidence="1">
    <location>
        <begin position="288"/>
        <end position="306"/>
    </location>
</feature>
<protein>
    <submittedName>
        <fullName evidence="2">Uncharacterized protein</fullName>
    </submittedName>
</protein>
<dbReference type="EMBL" id="CACRXK020006887">
    <property type="protein sequence ID" value="CAB4010743.1"/>
    <property type="molecule type" value="Genomic_DNA"/>
</dbReference>
<evidence type="ECO:0000313" key="2">
    <source>
        <dbReference type="EMBL" id="CAB4010743.1"/>
    </source>
</evidence>
<name>A0A6S7I2P4_PARCT</name>
<dbReference type="Proteomes" id="UP001152795">
    <property type="component" value="Unassembled WGS sequence"/>
</dbReference>
<sequence length="320" mass="35521">MEEIQKVKESQERQSRNGSAHHEQTFNTGEIVIMVCASDVAQRDYQYLGMSKVGESSASTTDQPTDKVLLQVLAVGNSASTLVKVGQVVLWPKTNLAVPQQISQSTSGNDIDEFADENTESEQPANDDQFMNYAMYSVGSRSRSMKYAFEAMRLLTCTKALFTEQMAHRIIHGQFINGKGGSGNNYSNDLKMETLVKDRKVILKGLCGNKTLKAVQRSTNAVYGLKNVVEVVDKESKVPSDSSKHTHASSTKIIQEMINVLERVKPFHEQPGRSQQKKLFENAFASSDDAEDDAHETIQQDDETDDQLSKSEEEMAVLLA</sequence>
<comment type="caution">
    <text evidence="2">The sequence shown here is derived from an EMBL/GenBank/DDBJ whole genome shotgun (WGS) entry which is preliminary data.</text>
</comment>
<keyword evidence="3" id="KW-1185">Reference proteome</keyword>
<evidence type="ECO:0000256" key="1">
    <source>
        <dbReference type="SAM" id="MobiDB-lite"/>
    </source>
</evidence>
<dbReference type="Pfam" id="PF20231">
    <property type="entry name" value="DUF6589"/>
    <property type="match status" value="1"/>
</dbReference>
<reference evidence="2" key="1">
    <citation type="submission" date="2020-04" db="EMBL/GenBank/DDBJ databases">
        <authorList>
            <person name="Alioto T."/>
            <person name="Alioto T."/>
            <person name="Gomez Garrido J."/>
        </authorList>
    </citation>
    <scope>NUCLEOTIDE SEQUENCE</scope>
    <source>
        <strain evidence="2">A484AB</strain>
    </source>
</reference>
<feature type="region of interest" description="Disordered" evidence="1">
    <location>
        <begin position="1"/>
        <end position="24"/>
    </location>
</feature>
<feature type="region of interest" description="Disordered" evidence="1">
    <location>
        <begin position="282"/>
        <end position="320"/>
    </location>
</feature>
<gene>
    <name evidence="2" type="ORF">PACLA_8A053583</name>
</gene>